<evidence type="ECO:0000313" key="2">
    <source>
        <dbReference type="EMBL" id="KAG8038672.1"/>
    </source>
</evidence>
<organism evidence="2 3">
    <name type="scientific">Cotesia typhae</name>
    <dbReference type="NCBI Taxonomy" id="2053667"/>
    <lineage>
        <taxon>Eukaryota</taxon>
        <taxon>Metazoa</taxon>
        <taxon>Ecdysozoa</taxon>
        <taxon>Arthropoda</taxon>
        <taxon>Hexapoda</taxon>
        <taxon>Insecta</taxon>
        <taxon>Pterygota</taxon>
        <taxon>Neoptera</taxon>
        <taxon>Endopterygota</taxon>
        <taxon>Hymenoptera</taxon>
        <taxon>Apocrita</taxon>
        <taxon>Ichneumonoidea</taxon>
        <taxon>Braconidae</taxon>
        <taxon>Microgastrinae</taxon>
        <taxon>Cotesia</taxon>
    </lineage>
</organism>
<reference evidence="2" key="1">
    <citation type="submission" date="2020-03" db="EMBL/GenBank/DDBJ databases">
        <authorList>
            <person name="Chebbi M.A."/>
            <person name="Drezen J.M."/>
        </authorList>
    </citation>
    <scope>NUCLEOTIDE SEQUENCE</scope>
    <source>
        <tissue evidence="2">Whole body</tissue>
    </source>
</reference>
<reference evidence="2" key="2">
    <citation type="submission" date="2021-04" db="EMBL/GenBank/DDBJ databases">
        <title>Genome-wide patterns of bracovirus chromosomal integration into multiple host tissues during parasitism.</title>
        <authorList>
            <person name="Chebbi M.A.C."/>
        </authorList>
    </citation>
    <scope>NUCLEOTIDE SEQUENCE</scope>
    <source>
        <tissue evidence="2">Whole body</tissue>
    </source>
</reference>
<dbReference type="OrthoDB" id="7680836at2759"/>
<feature type="region of interest" description="Disordered" evidence="1">
    <location>
        <begin position="92"/>
        <end position="111"/>
    </location>
</feature>
<dbReference type="EMBL" id="JAAOIC020000041">
    <property type="protein sequence ID" value="KAG8038672.1"/>
    <property type="molecule type" value="Genomic_DNA"/>
</dbReference>
<feature type="region of interest" description="Disordered" evidence="1">
    <location>
        <begin position="50"/>
        <end position="82"/>
    </location>
</feature>
<name>A0A8J5US19_9HYME</name>
<accession>A0A8J5US19</accession>
<gene>
    <name evidence="2" type="ORF">G9C98_000227</name>
</gene>
<sequence>MSDKNLKMSTRRYMSRLLPSKDSSMLITAKIDDDMIRHYVDEDLFLLEVSHSTTPANPECNQSNPGSPGDPDDPNDSTSIGYDVTLIKLQTQLTPPSPSLSSSTSPATVNSHIHGHVHEVTNS</sequence>
<feature type="compositionally biased region" description="Polar residues" evidence="1">
    <location>
        <begin position="50"/>
        <end position="62"/>
    </location>
</feature>
<dbReference type="Proteomes" id="UP000729913">
    <property type="component" value="Unassembled WGS sequence"/>
</dbReference>
<keyword evidence="3" id="KW-1185">Reference proteome</keyword>
<dbReference type="AlphaFoldDB" id="A0A8J5US19"/>
<comment type="caution">
    <text evidence="2">The sequence shown here is derived from an EMBL/GenBank/DDBJ whole genome shotgun (WGS) entry which is preliminary data.</text>
</comment>
<evidence type="ECO:0000256" key="1">
    <source>
        <dbReference type="SAM" id="MobiDB-lite"/>
    </source>
</evidence>
<protein>
    <submittedName>
        <fullName evidence="2">Uncharacterized protein</fullName>
    </submittedName>
</protein>
<feature type="compositionally biased region" description="Low complexity" evidence="1">
    <location>
        <begin position="92"/>
        <end position="106"/>
    </location>
</feature>
<proteinExistence type="predicted"/>
<evidence type="ECO:0000313" key="3">
    <source>
        <dbReference type="Proteomes" id="UP000729913"/>
    </source>
</evidence>